<sequence length="362" mass="40374">MDLVFETYLLAPEASDFPIVDSPVWIFGKSYSIHYDLEELRRSVSTCMWITYRKNFPSIGETHMTSDKGWGCMIRCGQMLVAKTLLLRHLGPQWHWDPQNKDQGYLKIVSMFADERSAPLSIHQIATNGAMLGKPIGSWLGPNTVIQAVKKILITEPTLDLHVHVAMDSIVVKSEVRAGCLAEHHGQPRSLPGRTDPRWKPLLLVVPLRLGLSELNPVYIPGLKAVFESPQNVGIMGGRPNHALFFIGYAENEVLYLDPHTVQPAVTIGSKIYSTEEAADETYHIQKPGRMNFLAMDPSVAVCFYVNSESDFDNLCTKLNERFTSSVGLFEVCESRSTFSSGNIASFIHSGEDDDEGFEILG</sequence>
<evidence type="ECO:0000256" key="3">
    <source>
        <dbReference type="ARBA" id="ARBA00022807"/>
    </source>
</evidence>
<keyword evidence="4" id="KW-0653">Protein transport</keyword>
<dbReference type="PANTHER" id="PTHR22624">
    <property type="entry name" value="CYSTEINE PROTEASE ATG4"/>
    <property type="match status" value="1"/>
</dbReference>
<feature type="domain" description="C2H2-type" evidence="5">
    <location>
        <begin position="72"/>
        <end position="95"/>
    </location>
</feature>
<name>A0A8J2KXZ7_9HEXA</name>
<gene>
    <name evidence="6" type="ORF">AFUS01_LOCUS32331</name>
</gene>
<evidence type="ECO:0000256" key="4">
    <source>
        <dbReference type="RuleBase" id="RU363115"/>
    </source>
</evidence>
<comment type="similarity">
    <text evidence="4">Belongs to the peptidase C54 family.</text>
</comment>
<keyword evidence="4" id="KW-0963">Cytoplasm</keyword>
<dbReference type="GO" id="GO:0019786">
    <property type="term" value="F:protein-phosphatidylethanolamide deconjugating activity"/>
    <property type="evidence" value="ECO:0007669"/>
    <property type="project" value="InterPro"/>
</dbReference>
<evidence type="ECO:0000256" key="1">
    <source>
        <dbReference type="ARBA" id="ARBA00022670"/>
    </source>
</evidence>
<keyword evidence="4" id="KW-0813">Transport</keyword>
<comment type="subcellular location">
    <subcellularLocation>
        <location evidence="4">Cytoplasm</location>
    </subcellularLocation>
</comment>
<keyword evidence="2 4" id="KW-0378">Hydrolase</keyword>
<dbReference type="GO" id="GO:0000045">
    <property type="term" value="P:autophagosome assembly"/>
    <property type="evidence" value="ECO:0007669"/>
    <property type="project" value="TreeGrafter"/>
</dbReference>
<dbReference type="Proteomes" id="UP000708208">
    <property type="component" value="Unassembled WGS sequence"/>
</dbReference>
<dbReference type="InterPro" id="IPR046792">
    <property type="entry name" value="Peptidase_C54_cat"/>
</dbReference>
<reference evidence="6" key="1">
    <citation type="submission" date="2021-06" db="EMBL/GenBank/DDBJ databases">
        <authorList>
            <person name="Hodson N. C."/>
            <person name="Mongue J. A."/>
            <person name="Jaron S. K."/>
        </authorList>
    </citation>
    <scope>NUCLEOTIDE SEQUENCE</scope>
</reference>
<dbReference type="EMBL" id="CAJVCH010525177">
    <property type="protein sequence ID" value="CAG7822037.1"/>
    <property type="molecule type" value="Genomic_DNA"/>
</dbReference>
<proteinExistence type="inferred from homology"/>
<comment type="caution">
    <text evidence="6">The sequence shown here is derived from an EMBL/GenBank/DDBJ whole genome shotgun (WGS) entry which is preliminary data.</text>
</comment>
<dbReference type="GO" id="GO:0034727">
    <property type="term" value="P:piecemeal microautophagy of the nucleus"/>
    <property type="evidence" value="ECO:0007669"/>
    <property type="project" value="TreeGrafter"/>
</dbReference>
<dbReference type="GO" id="GO:0015031">
    <property type="term" value="P:protein transport"/>
    <property type="evidence" value="ECO:0007669"/>
    <property type="project" value="UniProtKB-KW"/>
</dbReference>
<keyword evidence="3" id="KW-0788">Thiol protease</keyword>
<evidence type="ECO:0000256" key="2">
    <source>
        <dbReference type="ARBA" id="ARBA00022801"/>
    </source>
</evidence>
<protein>
    <recommendedName>
        <fullName evidence="4">Cysteine protease</fullName>
        <ecNumber evidence="4">3.4.22.-</ecNumber>
    </recommendedName>
</protein>
<keyword evidence="7" id="KW-1185">Reference proteome</keyword>
<dbReference type="PANTHER" id="PTHR22624:SF49">
    <property type="entry name" value="CYSTEINE PROTEASE"/>
    <property type="match status" value="1"/>
</dbReference>
<dbReference type="GO" id="GO:0016485">
    <property type="term" value="P:protein processing"/>
    <property type="evidence" value="ECO:0007669"/>
    <property type="project" value="TreeGrafter"/>
</dbReference>
<dbReference type="OrthoDB" id="2960936at2759"/>
<dbReference type="GO" id="GO:0035973">
    <property type="term" value="P:aggrephagy"/>
    <property type="evidence" value="ECO:0007669"/>
    <property type="project" value="TreeGrafter"/>
</dbReference>
<dbReference type="InterPro" id="IPR005078">
    <property type="entry name" value="Peptidase_C54"/>
</dbReference>
<dbReference type="GO" id="GO:0004197">
    <property type="term" value="F:cysteine-type endopeptidase activity"/>
    <property type="evidence" value="ECO:0007669"/>
    <property type="project" value="TreeGrafter"/>
</dbReference>
<dbReference type="Pfam" id="PF03416">
    <property type="entry name" value="Peptidase_C54"/>
    <property type="match status" value="1"/>
</dbReference>
<keyword evidence="1 4" id="KW-0645">Protease</keyword>
<evidence type="ECO:0000313" key="6">
    <source>
        <dbReference type="EMBL" id="CAG7822037.1"/>
    </source>
</evidence>
<dbReference type="PROSITE" id="PS00028">
    <property type="entry name" value="ZINC_FINGER_C2H2_1"/>
    <property type="match status" value="1"/>
</dbReference>
<keyword evidence="4" id="KW-0072">Autophagy</keyword>
<evidence type="ECO:0000259" key="5">
    <source>
        <dbReference type="PROSITE" id="PS00028"/>
    </source>
</evidence>
<dbReference type="AlphaFoldDB" id="A0A8J2KXZ7"/>
<dbReference type="GO" id="GO:0000423">
    <property type="term" value="P:mitophagy"/>
    <property type="evidence" value="ECO:0007669"/>
    <property type="project" value="TreeGrafter"/>
</dbReference>
<dbReference type="InterPro" id="IPR013087">
    <property type="entry name" value="Znf_C2H2_type"/>
</dbReference>
<comment type="function">
    <text evidence="4">Cysteine protease that plays a key role in autophagy by mediating both proteolytic activation and delipidation of ATG8 family proteins.</text>
</comment>
<dbReference type="GO" id="GO:0005737">
    <property type="term" value="C:cytoplasm"/>
    <property type="evidence" value="ECO:0007669"/>
    <property type="project" value="UniProtKB-SubCell"/>
</dbReference>
<organism evidence="6 7">
    <name type="scientific">Allacma fusca</name>
    <dbReference type="NCBI Taxonomy" id="39272"/>
    <lineage>
        <taxon>Eukaryota</taxon>
        <taxon>Metazoa</taxon>
        <taxon>Ecdysozoa</taxon>
        <taxon>Arthropoda</taxon>
        <taxon>Hexapoda</taxon>
        <taxon>Collembola</taxon>
        <taxon>Symphypleona</taxon>
        <taxon>Sminthuridae</taxon>
        <taxon>Allacma</taxon>
    </lineage>
</organism>
<dbReference type="EC" id="3.4.22.-" evidence="4"/>
<accession>A0A8J2KXZ7</accession>
<evidence type="ECO:0000313" key="7">
    <source>
        <dbReference type="Proteomes" id="UP000708208"/>
    </source>
</evidence>